<gene>
    <name evidence="3" type="ORF">EAE98_004339</name>
</gene>
<dbReference type="SUPFAM" id="SSF56176">
    <property type="entry name" value="FAD-binding/transporter-associated domain-like"/>
    <property type="match status" value="1"/>
</dbReference>
<dbReference type="InterPro" id="IPR036318">
    <property type="entry name" value="FAD-bd_PCMH-like_sf"/>
</dbReference>
<dbReference type="EMBL" id="RCSX01000008">
    <property type="protein sequence ID" value="KAF7931603.1"/>
    <property type="molecule type" value="Genomic_DNA"/>
</dbReference>
<proteinExistence type="predicted"/>
<keyword evidence="1" id="KW-0732">Signal</keyword>
<evidence type="ECO:0000313" key="3">
    <source>
        <dbReference type="EMBL" id="KAF7931603.1"/>
    </source>
</evidence>
<dbReference type="RefSeq" id="XP_038811495.1">
    <property type="nucleotide sequence ID" value="XM_038951959.1"/>
</dbReference>
<protein>
    <recommendedName>
        <fullName evidence="2">Berberine/berberine-like domain-containing protein</fullName>
    </recommendedName>
</protein>
<organism evidence="3 4">
    <name type="scientific">Botrytis deweyae</name>
    <dbReference type="NCBI Taxonomy" id="2478750"/>
    <lineage>
        <taxon>Eukaryota</taxon>
        <taxon>Fungi</taxon>
        <taxon>Dikarya</taxon>
        <taxon>Ascomycota</taxon>
        <taxon>Pezizomycotina</taxon>
        <taxon>Leotiomycetes</taxon>
        <taxon>Helotiales</taxon>
        <taxon>Sclerotiniaceae</taxon>
        <taxon>Botrytis</taxon>
    </lineage>
</organism>
<dbReference type="InterPro" id="IPR012951">
    <property type="entry name" value="BBE"/>
</dbReference>
<feature type="signal peptide" evidence="1">
    <location>
        <begin position="1"/>
        <end position="23"/>
    </location>
</feature>
<dbReference type="GeneID" id="62231113"/>
<comment type="caution">
    <text evidence="3">The sequence shown here is derived from an EMBL/GenBank/DDBJ whole genome shotgun (WGS) entry which is preliminary data.</text>
</comment>
<dbReference type="Pfam" id="PF08031">
    <property type="entry name" value="BBE"/>
    <property type="match status" value="1"/>
</dbReference>
<reference evidence="3 4" key="1">
    <citation type="journal article" date="2020" name="Genome Biol. Evol.">
        <title>Comparative genomics of Sclerotiniaceae.</title>
        <authorList>
            <person name="Valero Jimenez C.A."/>
            <person name="Steentjes M."/>
            <person name="Scholten O.E."/>
            <person name="Van Kan J.A.L."/>
        </authorList>
    </citation>
    <scope>NUCLEOTIDE SEQUENCE [LARGE SCALE GENOMIC DNA]</scope>
    <source>
        <strain evidence="3 4">B1</strain>
    </source>
</reference>
<dbReference type="Gene3D" id="3.40.462.20">
    <property type="match status" value="1"/>
</dbReference>
<sequence length="239" mass="26240">MTSIFSSMLALLPSMVPFASYEAMSTPIIPSTCRCFPGDKCYPSISDWDSFNQTIGGKLIATVPIAAVCHNDQFATYNAIAFNTTTTDDVKEAVTFANLLNIRLMIRTTGHDYNNKSTPVIGSGVVSKQTYEFADTNNGIIVARNCPTIALASSSNFQSQNFLTNTIGPTLTALTPDGAAYLNEADFQQPDWKRVFYGANYDRLDAVKAKYDPLYTFYALRAVGSDLWVERKDGHLCEA</sequence>
<evidence type="ECO:0000313" key="4">
    <source>
        <dbReference type="Proteomes" id="UP000783213"/>
    </source>
</evidence>
<dbReference type="Proteomes" id="UP000783213">
    <property type="component" value="Unassembled WGS sequence"/>
</dbReference>
<keyword evidence="4" id="KW-1185">Reference proteome</keyword>
<feature type="chain" id="PRO_5047363070" description="Berberine/berberine-like domain-containing protein" evidence="1">
    <location>
        <begin position="24"/>
        <end position="239"/>
    </location>
</feature>
<evidence type="ECO:0000256" key="1">
    <source>
        <dbReference type="SAM" id="SignalP"/>
    </source>
</evidence>
<name>A0ABQ7IQL8_9HELO</name>
<evidence type="ECO:0000259" key="2">
    <source>
        <dbReference type="Pfam" id="PF08031"/>
    </source>
</evidence>
<dbReference type="Gene3D" id="3.30.465.10">
    <property type="match status" value="2"/>
</dbReference>
<feature type="domain" description="Berberine/berberine-like" evidence="2">
    <location>
        <begin position="180"/>
        <end position="218"/>
    </location>
</feature>
<accession>A0ABQ7IQL8</accession>
<dbReference type="InterPro" id="IPR016169">
    <property type="entry name" value="FAD-bd_PCMH_sub2"/>
</dbReference>